<feature type="domain" description="Terminase large subunit-like ATPase" evidence="1">
    <location>
        <begin position="73"/>
        <end position="250"/>
    </location>
</feature>
<dbReference type="InterPro" id="IPR005021">
    <property type="entry name" value="Terminase_largesu-like"/>
</dbReference>
<dbReference type="InterPro" id="IPR046462">
    <property type="entry name" value="TerL_nuclease"/>
</dbReference>
<dbReference type="GO" id="GO:0004519">
    <property type="term" value="F:endonuclease activity"/>
    <property type="evidence" value="ECO:0007669"/>
    <property type="project" value="InterPro"/>
</dbReference>
<dbReference type="KEGG" id="pce:PECL_597"/>
<dbReference type="eggNOG" id="COG4626">
    <property type="taxonomic scope" value="Bacteria"/>
</dbReference>
<gene>
    <name evidence="3" type="ordered locus">PECL_597</name>
</gene>
<sequence>MIDSVKEYCLDVLANKIVAGQKIKQACQRHLDDLEKQSSKEFPYYFDIGQAEKAIKLIEMLPKTDGTSLKMLPFQKFIVGSLYGWREDGTGYRRFRQAYISMARKNGKTFLASGMAVNTLLGEKLPAKNRQIMFVANSSGQAHLGYDMLSSSLNQIRKQSKYIRDRVKVQKQAITDLNSDSKAVVLASDTKSLDGMAGTLIVYDEFHKSKTREVYNVMKSGQVKEPNALLTIISTSGLDLNVPMYQEYQTLSKVLAGKSKADQYFVAIWELDDKEEVFEQSKWEKANPLFGDEDVRKQMTTSIQSDVDLAVEQGNLTPVLVKNFNMWEQARSDSYIAVEDWNKGLSSELDIHNRDVYFGVDLSKSSDLTAVSWLIPTQNGRFYVDSHAFVATKYGLDHKIKTDGIDYRSLERKGECSITKLESGVIDYDDVFNFMREMVGKYNLVVKGVCYDPWSFDYLLPDFEKAGYPLIEIRQGVKTLGIPTKRFKEELIKGNIKHSDNKLLAFNVNNAILKYDINNNPMIDKAKASNKIDEVGALMNAYTAGMNYFDEQEASKANNEFYESEEFSF</sequence>
<dbReference type="Gene3D" id="3.40.50.300">
    <property type="entry name" value="P-loop containing nucleotide triphosphate hydrolases"/>
    <property type="match status" value="1"/>
</dbReference>
<dbReference type="STRING" id="701521.PECL_597"/>
<dbReference type="RefSeq" id="WP_014215092.1">
    <property type="nucleotide sequence ID" value="NC_016605.1"/>
</dbReference>
<feature type="domain" description="Terminase large subunit-like endonuclease" evidence="2">
    <location>
        <begin position="259"/>
        <end position="543"/>
    </location>
</feature>
<dbReference type="EMBL" id="CP003137">
    <property type="protein sequence ID" value="AEV94895.1"/>
    <property type="molecule type" value="Genomic_DNA"/>
</dbReference>
<dbReference type="PATRIC" id="fig|701521.8.peg.572"/>
<dbReference type="Proteomes" id="UP000005444">
    <property type="component" value="Chromosome"/>
</dbReference>
<evidence type="ECO:0000259" key="2">
    <source>
        <dbReference type="Pfam" id="PF20441"/>
    </source>
</evidence>
<evidence type="ECO:0000313" key="3">
    <source>
        <dbReference type="EMBL" id="AEV94895.1"/>
    </source>
</evidence>
<dbReference type="InterPro" id="IPR027417">
    <property type="entry name" value="P-loop_NTPase"/>
</dbReference>
<dbReference type="InterPro" id="IPR046461">
    <property type="entry name" value="TerL_ATPase"/>
</dbReference>
<dbReference type="Pfam" id="PF20441">
    <property type="entry name" value="TerL_nuclease"/>
    <property type="match status" value="1"/>
</dbReference>
<proteinExistence type="predicted"/>
<reference evidence="3 4" key="1">
    <citation type="journal article" date="2012" name="J. Bacteriol.">
        <title>Complete Genome Sequence of the Beer Spoilage Organism Pediococcus claussenii ATCC BAA-344T.</title>
        <authorList>
            <person name="Pittet V."/>
            <person name="Abegunde T."/>
            <person name="Marfleet T."/>
            <person name="Haakensen M."/>
            <person name="Morrow K."/>
            <person name="Jayaprakash T."/>
            <person name="Schroeder K."/>
            <person name="Trost B."/>
            <person name="Byrns S."/>
            <person name="Bergsveinson J."/>
            <person name="Kusalik A."/>
            <person name="Ziola B."/>
        </authorList>
    </citation>
    <scope>NUCLEOTIDE SEQUENCE [LARGE SCALE GENOMIC DNA]</scope>
    <source>
        <strain evidence="3 4">ATCC BAA-344</strain>
    </source>
</reference>
<dbReference type="HOGENOM" id="CLU_026632_6_1_9"/>
<evidence type="ECO:0000313" key="4">
    <source>
        <dbReference type="Proteomes" id="UP000005444"/>
    </source>
</evidence>
<keyword evidence="4" id="KW-1185">Reference proteome</keyword>
<dbReference type="Pfam" id="PF03354">
    <property type="entry name" value="TerL_ATPase"/>
    <property type="match status" value="1"/>
</dbReference>
<accession>G8PCB0</accession>
<evidence type="ECO:0000259" key="1">
    <source>
        <dbReference type="Pfam" id="PF03354"/>
    </source>
</evidence>
<dbReference type="PANTHER" id="PTHR41287">
    <property type="match status" value="1"/>
</dbReference>
<dbReference type="PANTHER" id="PTHR41287:SF1">
    <property type="entry name" value="PROTEIN YMFN"/>
    <property type="match status" value="1"/>
</dbReference>
<protein>
    <submittedName>
        <fullName evidence="3">Phage Terminase family protein</fullName>
    </submittedName>
</protein>
<dbReference type="AlphaFoldDB" id="G8PCB0"/>
<organism evidence="3 4">
    <name type="scientific">Pediococcus claussenii (strain ATCC BAA-344 / DSM 14800 / JCM 18046 / KCTC 3811 / LMG 21948 / P06)</name>
    <dbReference type="NCBI Taxonomy" id="701521"/>
    <lineage>
        <taxon>Bacteria</taxon>
        <taxon>Bacillati</taxon>
        <taxon>Bacillota</taxon>
        <taxon>Bacilli</taxon>
        <taxon>Lactobacillales</taxon>
        <taxon>Lactobacillaceae</taxon>
        <taxon>Pediococcus</taxon>
    </lineage>
</organism>
<name>G8PCB0_PEDCP</name>